<dbReference type="Proteomes" id="UP000001744">
    <property type="component" value="Unassembled WGS sequence"/>
</dbReference>
<keyword evidence="20" id="KW-1185">Reference proteome</keyword>
<dbReference type="PROSITE" id="PS50157">
    <property type="entry name" value="ZINC_FINGER_C2H2_2"/>
    <property type="match status" value="1"/>
</dbReference>
<dbReference type="JaponicusDB" id="SJAG_00758">
    <property type="gene designation" value="ssl1"/>
</dbReference>
<keyword evidence="8 12" id="KW-0805">Transcription regulation</keyword>
<dbReference type="PIRSF" id="PIRSF015919">
    <property type="entry name" value="TFIIH_SSL1"/>
    <property type="match status" value="1"/>
</dbReference>
<dbReference type="PANTHER" id="PTHR12695:SF2">
    <property type="entry name" value="GENERAL TRANSCRIPTION FACTOR IIH SUBUNIT 2-RELATED"/>
    <property type="match status" value="1"/>
</dbReference>
<dbReference type="STRING" id="402676.B6JWI3"/>
<feature type="domain" description="C2H2-type" evidence="16">
    <location>
        <begin position="390"/>
        <end position="412"/>
    </location>
</feature>
<dbReference type="VEuPathDB" id="FungiDB:SJAG_00758"/>
<evidence type="ECO:0000313" key="18">
    <source>
        <dbReference type="EMBL" id="EEB05734.1"/>
    </source>
</evidence>
<feature type="domain" description="VWFA" evidence="17">
    <location>
        <begin position="89"/>
        <end position="267"/>
    </location>
</feature>
<dbReference type="SUPFAM" id="SSF57889">
    <property type="entry name" value="Cysteine-rich domain"/>
    <property type="match status" value="1"/>
</dbReference>
<reference evidence="18 20" key="1">
    <citation type="journal article" date="2011" name="Science">
        <title>Comparative functional genomics of the fission yeasts.</title>
        <authorList>
            <person name="Rhind N."/>
            <person name="Chen Z."/>
            <person name="Yassour M."/>
            <person name="Thompson D.A."/>
            <person name="Haas B.J."/>
            <person name="Habib N."/>
            <person name="Wapinski I."/>
            <person name="Roy S."/>
            <person name="Lin M.F."/>
            <person name="Heiman D.I."/>
            <person name="Young S.K."/>
            <person name="Furuya K."/>
            <person name="Guo Y."/>
            <person name="Pidoux A."/>
            <person name="Chen H.M."/>
            <person name="Robbertse B."/>
            <person name="Goldberg J.M."/>
            <person name="Aoki K."/>
            <person name="Bayne E.H."/>
            <person name="Berlin A.M."/>
            <person name="Desjardins C.A."/>
            <person name="Dobbs E."/>
            <person name="Dukaj L."/>
            <person name="Fan L."/>
            <person name="FitzGerald M.G."/>
            <person name="French C."/>
            <person name="Gujja S."/>
            <person name="Hansen K."/>
            <person name="Keifenheim D."/>
            <person name="Levin J.Z."/>
            <person name="Mosher R.A."/>
            <person name="Mueller C.A."/>
            <person name="Pfiffner J."/>
            <person name="Priest M."/>
            <person name="Russ C."/>
            <person name="Smialowska A."/>
            <person name="Swoboda P."/>
            <person name="Sykes S.M."/>
            <person name="Vaughn M."/>
            <person name="Vengrova S."/>
            <person name="Yoder R."/>
            <person name="Zeng Q."/>
            <person name="Allshire R."/>
            <person name="Baulcombe D."/>
            <person name="Birren B.W."/>
            <person name="Brown W."/>
            <person name="Ekwall K."/>
            <person name="Kellis M."/>
            <person name="Leatherwood J."/>
            <person name="Levin H."/>
            <person name="Margalit H."/>
            <person name="Martienssen R."/>
            <person name="Nieduszynski C.A."/>
            <person name="Spatafora J.W."/>
            <person name="Friedman N."/>
            <person name="Dalgaard J.Z."/>
            <person name="Baumann P."/>
            <person name="Niki H."/>
            <person name="Regev A."/>
            <person name="Nusbaum C."/>
        </authorList>
    </citation>
    <scope>NUCLEOTIDE SEQUENCE [LARGE SCALE GENOMIC DNA]</scope>
    <source>
        <strain evidence="20">yFS275 / FY16936</strain>
    </source>
</reference>
<evidence type="ECO:0000256" key="9">
    <source>
        <dbReference type="ARBA" id="ARBA00023163"/>
    </source>
</evidence>
<evidence type="ECO:0000256" key="2">
    <source>
        <dbReference type="ARBA" id="ARBA00004123"/>
    </source>
</evidence>
<dbReference type="InterPro" id="IPR004595">
    <property type="entry name" value="TFIIH_C1-like_dom"/>
</dbReference>
<dbReference type="InterPro" id="IPR036465">
    <property type="entry name" value="vWFA_dom_sf"/>
</dbReference>
<dbReference type="NCBIfam" id="TIGR00622">
    <property type="entry name" value="ssl1"/>
    <property type="match status" value="1"/>
</dbReference>
<evidence type="ECO:0000256" key="13">
    <source>
        <dbReference type="PIRSR" id="PIRSR015919-1"/>
    </source>
</evidence>
<dbReference type="GO" id="GO:0006289">
    <property type="term" value="P:nucleotide-excision repair"/>
    <property type="evidence" value="ECO:0000318"/>
    <property type="project" value="GO_Central"/>
</dbReference>
<evidence type="ECO:0000256" key="4">
    <source>
        <dbReference type="ARBA" id="ARBA00022723"/>
    </source>
</evidence>
<comment type="subcellular location">
    <subcellularLocation>
        <location evidence="2 12">Nucleus</location>
    </subcellularLocation>
</comment>
<dbReference type="Pfam" id="PF04056">
    <property type="entry name" value="Ssl1"/>
    <property type="match status" value="1"/>
</dbReference>
<feature type="region of interest" description="Disordered" evidence="15">
    <location>
        <begin position="1"/>
        <end position="38"/>
    </location>
</feature>
<dbReference type="PROSITE" id="PS50234">
    <property type="entry name" value="VWFA"/>
    <property type="match status" value="1"/>
</dbReference>
<dbReference type="eggNOG" id="KOG2807">
    <property type="taxonomic scope" value="Eukaryota"/>
</dbReference>
<dbReference type="OrthoDB" id="284275at2759"/>
<keyword evidence="5" id="KW-0227">DNA damage</keyword>
<dbReference type="EMBL" id="KE651166">
    <property type="protein sequence ID" value="EEB05734.1"/>
    <property type="molecule type" value="Genomic_DNA"/>
</dbReference>
<evidence type="ECO:0000256" key="3">
    <source>
        <dbReference type="ARBA" id="ARBA00006092"/>
    </source>
</evidence>
<evidence type="ECO:0000256" key="8">
    <source>
        <dbReference type="ARBA" id="ARBA00023015"/>
    </source>
</evidence>
<dbReference type="CDD" id="cd20335">
    <property type="entry name" value="BRcat_RBR"/>
    <property type="match status" value="1"/>
</dbReference>
<dbReference type="InterPro" id="IPR012170">
    <property type="entry name" value="TFIIH_SSL1/p44"/>
</dbReference>
<evidence type="ECO:0000259" key="17">
    <source>
        <dbReference type="PROSITE" id="PS50234"/>
    </source>
</evidence>
<protein>
    <recommendedName>
        <fullName evidence="12">General transcription and DNA repair factor IIH</fullName>
    </recommendedName>
</protein>
<dbReference type="SMART" id="SM00327">
    <property type="entry name" value="VWA"/>
    <property type="match status" value="1"/>
</dbReference>
<dbReference type="SMART" id="SM01047">
    <property type="entry name" value="C1_4"/>
    <property type="match status" value="1"/>
</dbReference>
<dbReference type="RefSeq" id="XP_002172027.1">
    <property type="nucleotide sequence ID" value="XM_002171991.1"/>
</dbReference>
<dbReference type="OMA" id="INWVEVP"/>
<evidence type="ECO:0000256" key="12">
    <source>
        <dbReference type="PIRNR" id="PIRNR015919"/>
    </source>
</evidence>
<dbReference type="PANTHER" id="PTHR12695">
    <property type="entry name" value="GENERAL TRANSCRIPTION FACTOR IIH SUBUNIT 2"/>
    <property type="match status" value="1"/>
</dbReference>
<dbReference type="PROSITE" id="PS00028">
    <property type="entry name" value="ZINC_FINGER_C2H2_1"/>
    <property type="match status" value="1"/>
</dbReference>
<keyword evidence="10" id="KW-0234">DNA repair</keyword>
<dbReference type="GO" id="GO:0000439">
    <property type="term" value="C:transcription factor TFIIH core complex"/>
    <property type="evidence" value="ECO:0007669"/>
    <property type="project" value="UniProtKB-UniRule"/>
</dbReference>
<dbReference type="InterPro" id="IPR046349">
    <property type="entry name" value="C1-like_sf"/>
</dbReference>
<dbReference type="GO" id="GO:0016251">
    <property type="term" value="F:RNA polymerase II general transcription initiation factor activity"/>
    <property type="evidence" value="ECO:0007669"/>
    <property type="project" value="EnsemblFungi"/>
</dbReference>
<dbReference type="FunFam" id="3.30.40.10:FF:000477">
    <property type="entry name" value="General transcription and DNA repair factor IIH"/>
    <property type="match status" value="1"/>
</dbReference>
<dbReference type="Pfam" id="PF07975">
    <property type="entry name" value="C1_4"/>
    <property type="match status" value="1"/>
</dbReference>
<keyword evidence="11 12" id="KW-0539">Nucleus</keyword>
<keyword evidence="7 12" id="KW-0862">Zinc</keyword>
<keyword evidence="9 12" id="KW-0804">Transcription</keyword>
<evidence type="ECO:0000256" key="10">
    <source>
        <dbReference type="ARBA" id="ARBA00023204"/>
    </source>
</evidence>
<evidence type="ECO:0000256" key="5">
    <source>
        <dbReference type="ARBA" id="ARBA00022763"/>
    </source>
</evidence>
<evidence type="ECO:0000256" key="11">
    <source>
        <dbReference type="ARBA" id="ARBA00023242"/>
    </source>
</evidence>
<evidence type="ECO:0000256" key="1">
    <source>
        <dbReference type="ARBA" id="ARBA00002817"/>
    </source>
</evidence>
<dbReference type="GeneID" id="7052175"/>
<dbReference type="InterPro" id="IPR013087">
    <property type="entry name" value="Znf_C2H2_type"/>
</dbReference>
<evidence type="ECO:0000256" key="6">
    <source>
        <dbReference type="ARBA" id="ARBA00022771"/>
    </source>
</evidence>
<dbReference type="CDD" id="cd01453">
    <property type="entry name" value="vWA_transcription_factor_IIH_type"/>
    <property type="match status" value="1"/>
</dbReference>
<gene>
    <name evidence="19" type="primary">ssl1</name>
    <name evidence="18" type="ORF">SJAG_00758</name>
</gene>
<dbReference type="HOGENOM" id="CLU_028556_2_0_1"/>
<dbReference type="GO" id="GO:0008270">
    <property type="term" value="F:zinc ion binding"/>
    <property type="evidence" value="ECO:0007669"/>
    <property type="project" value="UniProtKB-UniRule"/>
</dbReference>
<evidence type="ECO:0000256" key="15">
    <source>
        <dbReference type="SAM" id="MobiDB-lite"/>
    </source>
</evidence>
<sequence length="422" mass="47041">MSTLTKDYDDSDNSDQDGDERVSKNGSKQTKSQHKEGYTWEGEYQRSWDIVKEDAEGSLAGVVEGLINAGKRKRILRDTTPLQRGIIRHLILVVDLSIAMEERDFRTKRVDLQIKYGTEFIINYFEQNPISQLGIIAMKDGIAVKISDIHGNPQDHINKLKKLRECKGMASLQNALEMARASLAHIASHGTREVLIIFGSLLSSDPGDIFQTIDSLVKENISVHIIGLSAEVSVCKEICRRTNNGAQNAYGVILNENHLEELLMEKTIPPATHSDEGIPASLVKMGFPSKVIEPFPSLCSCHSVASRGGFHCPRCKCKVCTLPIECPGCSLILILSTHLARSYHHLFPLKNWREIPWSEKPTSTYCFACQAPFPMTPQAKEDQNASSSRYACPSCGHHFCIECDVFAHEQLHECFGCQSHTS</sequence>
<evidence type="ECO:0000259" key="16">
    <source>
        <dbReference type="PROSITE" id="PS50157"/>
    </source>
</evidence>
<proteinExistence type="inferred from homology"/>
<feature type="compositionally biased region" description="Acidic residues" evidence="15">
    <location>
        <begin position="9"/>
        <end position="18"/>
    </location>
</feature>
<dbReference type="Gene3D" id="3.30.40.10">
    <property type="entry name" value="Zinc/RING finger domain, C3HC4 (zinc finger)"/>
    <property type="match status" value="1"/>
</dbReference>
<dbReference type="GO" id="GO:0006367">
    <property type="term" value="P:transcription initiation at RNA polymerase II promoter"/>
    <property type="evidence" value="ECO:0007669"/>
    <property type="project" value="EnsemblFungi"/>
</dbReference>
<keyword evidence="6 14" id="KW-0863">Zinc-finger</keyword>
<dbReference type="InterPro" id="IPR002035">
    <property type="entry name" value="VWF_A"/>
</dbReference>
<evidence type="ECO:0000313" key="19">
    <source>
        <dbReference type="JaponicusDB" id="SJAG_00758"/>
    </source>
</evidence>
<evidence type="ECO:0000256" key="7">
    <source>
        <dbReference type="ARBA" id="ARBA00022833"/>
    </source>
</evidence>
<comment type="function">
    <text evidence="1">Component of the general transcription and DNA repair factor IIH (TFIIH) core complex, which is involved in general and transcription-coupled nucleotide excision repair (NER) of damaged DNA and, when complexed to TFIIK, in RNA transcription by RNA polymerase II. In NER, TFIIH acts by opening DNA around the lesion to allow the excision of the damaged oligonucleotide and its replacement by a new DNA fragment. In transcription, TFIIH has an essential role in transcription initiation. When the pre-initiation complex (PIC) has been established, TFIIH is required for promoter opening and promoter escape. Phosphorylation of the C-terminal tail (CTD) of the largest subunit of RNA polymerase II by the kinase module TFIIK controls the initiation of transcription.</text>
</comment>
<dbReference type="FunFam" id="3.40.50.410:FF:000015">
    <property type="entry name" value="General transcription factor IIH subunit 2"/>
    <property type="match status" value="1"/>
</dbReference>
<name>B6JWI3_SCHJY</name>
<comment type="similarity">
    <text evidence="3 12">Belongs to the GTF2H2 family.</text>
</comment>
<dbReference type="SUPFAM" id="SSF53300">
    <property type="entry name" value="vWA-like"/>
    <property type="match status" value="1"/>
</dbReference>
<organism evidence="18 20">
    <name type="scientific">Schizosaccharomyces japonicus (strain yFS275 / FY16936)</name>
    <name type="common">Fission yeast</name>
    <dbReference type="NCBI Taxonomy" id="402676"/>
    <lineage>
        <taxon>Eukaryota</taxon>
        <taxon>Fungi</taxon>
        <taxon>Dikarya</taxon>
        <taxon>Ascomycota</taxon>
        <taxon>Taphrinomycotina</taxon>
        <taxon>Schizosaccharomycetes</taxon>
        <taxon>Schizosaccharomycetales</taxon>
        <taxon>Schizosaccharomycetaceae</taxon>
        <taxon>Schizosaccharomyces</taxon>
    </lineage>
</organism>
<dbReference type="InterPro" id="IPR013083">
    <property type="entry name" value="Znf_RING/FYVE/PHD"/>
</dbReference>
<accession>B6JWI3</accession>
<dbReference type="AlphaFoldDB" id="B6JWI3"/>
<dbReference type="GO" id="GO:0006357">
    <property type="term" value="P:regulation of transcription by RNA polymerase II"/>
    <property type="evidence" value="ECO:0000318"/>
    <property type="project" value="GO_Central"/>
</dbReference>
<keyword evidence="4 12" id="KW-0479">Metal-binding</keyword>
<dbReference type="InterPro" id="IPR007198">
    <property type="entry name" value="Ssl1-like"/>
</dbReference>
<evidence type="ECO:0000313" key="20">
    <source>
        <dbReference type="Proteomes" id="UP000001744"/>
    </source>
</evidence>
<evidence type="ECO:0000256" key="14">
    <source>
        <dbReference type="PROSITE-ProRule" id="PRU00042"/>
    </source>
</evidence>
<dbReference type="GO" id="GO:0005675">
    <property type="term" value="C:transcription factor TFIIH holo complex"/>
    <property type="evidence" value="ECO:0000318"/>
    <property type="project" value="GO_Central"/>
</dbReference>
<dbReference type="Gene3D" id="3.40.50.410">
    <property type="entry name" value="von Willebrand factor, type A domain"/>
    <property type="match status" value="1"/>
</dbReference>
<feature type="zinc finger region" description="C4-type" evidence="13">
    <location>
        <begin position="312"/>
        <end position="329"/>
    </location>
</feature>